<protein>
    <submittedName>
        <fullName evidence="1">Winged helix DNA-binding domain-containing protein</fullName>
    </submittedName>
</protein>
<dbReference type="PANTHER" id="PTHR38479:SF2">
    <property type="entry name" value="WINGED HELIX DNA-BINDING DOMAIN-CONTAINING PROTEIN"/>
    <property type="match status" value="1"/>
</dbReference>
<gene>
    <name evidence="1" type="ORF">DVA86_29485</name>
</gene>
<evidence type="ECO:0000313" key="2">
    <source>
        <dbReference type="Proteomes" id="UP000254425"/>
    </source>
</evidence>
<dbReference type="RefSeq" id="WP_208882820.1">
    <property type="nucleotide sequence ID" value="NZ_CP031320.1"/>
</dbReference>
<dbReference type="GO" id="GO:0003677">
    <property type="term" value="F:DNA binding"/>
    <property type="evidence" value="ECO:0007669"/>
    <property type="project" value="UniProtKB-KW"/>
</dbReference>
<dbReference type="PANTHER" id="PTHR38479">
    <property type="entry name" value="LMO0824 PROTEIN"/>
    <property type="match status" value="1"/>
</dbReference>
<keyword evidence="1" id="KW-0238">DNA-binding</keyword>
<dbReference type="EMBL" id="CP031320">
    <property type="protein sequence ID" value="AXK36110.1"/>
    <property type="molecule type" value="Genomic_DNA"/>
</dbReference>
<evidence type="ECO:0000313" key="1">
    <source>
        <dbReference type="EMBL" id="AXK36110.1"/>
    </source>
</evidence>
<dbReference type="InterPro" id="IPR009351">
    <property type="entry name" value="AlkZ-like"/>
</dbReference>
<organism evidence="1 2">
    <name type="scientific">Streptomyces armeniacus</name>
    <dbReference type="NCBI Taxonomy" id="83291"/>
    <lineage>
        <taxon>Bacteria</taxon>
        <taxon>Bacillati</taxon>
        <taxon>Actinomycetota</taxon>
        <taxon>Actinomycetes</taxon>
        <taxon>Kitasatosporales</taxon>
        <taxon>Streptomycetaceae</taxon>
        <taxon>Streptomyces</taxon>
    </lineage>
</organism>
<accession>A0A345XWU4</accession>
<reference evidence="1 2" key="1">
    <citation type="submission" date="2018-07" db="EMBL/GenBank/DDBJ databases">
        <title>Draft genome of the type strain Streptomyces armeniacus ATCC 15676.</title>
        <authorList>
            <person name="Labana P."/>
            <person name="Gosse J.T."/>
            <person name="Boddy C.N."/>
        </authorList>
    </citation>
    <scope>NUCLEOTIDE SEQUENCE [LARGE SCALE GENOMIC DNA]</scope>
    <source>
        <strain evidence="1 2">ATCC 15676</strain>
    </source>
</reference>
<keyword evidence="2" id="KW-1185">Reference proteome</keyword>
<name>A0A345XWU4_9ACTN</name>
<dbReference type="Proteomes" id="UP000254425">
    <property type="component" value="Chromosome"/>
</dbReference>
<sequence length="374" mass="40541">MTPHDPERTGVLSARALNRATLARQLLLERADLPALDAVAHLCGLQAQEPQEPYVGLWSRLRAFRPEQLSDLLTEGHAVRTHLMRRTVHLVTADDLLAWRARHDAMLRQRVLGTYRRELDGTDLGELAAAARTVLADGEPRTMGELARALAGRWPAPGQRALGEMALGALVPVVQLPPRGLWRTKAGARYAPVASWLGREVDPPPRDGSDPAGQALVRRYLAAYGPAASADLRAWCGLAGLPAAVSALRGELVVFRDERGRELLDLPDAPRPDPDTPAPVRFLPAFDNAILGYHDRRRIIDDGHRGLSVAGERVVLVDGRVAATWTEESGTVAVTPLARFSRADRAAVAEEGHAVASFLSDGDSDRVRVAASPR</sequence>
<proteinExistence type="predicted"/>
<dbReference type="AlphaFoldDB" id="A0A345XWU4"/>
<dbReference type="KEGG" id="sarm:DVA86_29485"/>
<dbReference type="Pfam" id="PF06224">
    <property type="entry name" value="AlkZ-like"/>
    <property type="match status" value="1"/>
</dbReference>